<evidence type="ECO:0000256" key="3">
    <source>
        <dbReference type="ARBA" id="ARBA00022679"/>
    </source>
</evidence>
<dbReference type="Proteomes" id="UP001164733">
    <property type="component" value="Chromosome"/>
</dbReference>
<feature type="modified residue" description="N6-(pyridoxal phosphate)lysine" evidence="9">
    <location>
        <position position="203"/>
    </location>
</feature>
<feature type="binding site" evidence="9">
    <location>
        <position position="152"/>
    </location>
    <ligand>
        <name>pyridoxal 5'-phosphate</name>
        <dbReference type="ChEBI" id="CHEBI:597326"/>
    </ligand>
</feature>
<feature type="active site" description="Cysteine persulfide intermediate" evidence="9">
    <location>
        <position position="326"/>
    </location>
</feature>
<feature type="binding site" description="via persulfide group" evidence="9">
    <location>
        <position position="326"/>
    </location>
    <ligand>
        <name>[2Fe-2S] cluster</name>
        <dbReference type="ChEBI" id="CHEBI:190135"/>
        <note>ligand shared with IscU</note>
    </ligand>
</feature>
<keyword evidence="8 9" id="KW-0411">Iron-sulfur</keyword>
<feature type="binding site" evidence="9">
    <location>
        <begin position="72"/>
        <end position="73"/>
    </location>
    <ligand>
        <name>pyridoxal 5'-phosphate</name>
        <dbReference type="ChEBI" id="CHEBI:597326"/>
    </ligand>
</feature>
<keyword evidence="7 9" id="KW-0408">Iron</keyword>
<comment type="cofactor">
    <cofactor evidence="1 9">
        <name>pyridoxal 5'-phosphate</name>
        <dbReference type="ChEBI" id="CHEBI:597326"/>
    </cofactor>
</comment>
<dbReference type="HAMAP" id="MF_00331">
    <property type="entry name" value="Cys_desulf_IscS"/>
    <property type="match status" value="1"/>
</dbReference>
<dbReference type="GO" id="GO:1990221">
    <property type="term" value="C:L-cysteine desulfurase complex"/>
    <property type="evidence" value="ECO:0007669"/>
    <property type="project" value="UniProtKB-ARBA"/>
</dbReference>
<keyword evidence="5 9" id="KW-0479">Metal-binding</keyword>
<evidence type="ECO:0000256" key="4">
    <source>
        <dbReference type="ARBA" id="ARBA00022714"/>
    </source>
</evidence>
<comment type="subunit">
    <text evidence="9">Homodimer. Forms a heterotetramer with IscU, interacts with other sulfur acceptors.</text>
</comment>
<comment type="similarity">
    <text evidence="9">Belongs to the class-V pyridoxal-phosphate-dependent aminotransferase family. NifS/IscS subfamily.</text>
</comment>
<gene>
    <name evidence="11" type="primary">nifS</name>
    <name evidence="9" type="synonym">iscS</name>
    <name evidence="11" type="ORF">LL038_05515</name>
</gene>
<dbReference type="PANTHER" id="PTHR11601:SF34">
    <property type="entry name" value="CYSTEINE DESULFURASE"/>
    <property type="match status" value="1"/>
</dbReference>
<keyword evidence="2 9" id="KW-0963">Cytoplasm</keyword>
<proteinExistence type="inferred from homology"/>
<evidence type="ECO:0000259" key="10">
    <source>
        <dbReference type="Pfam" id="PF00266"/>
    </source>
</evidence>
<sequence length="394" mass="43251">MNKSIYMDHAATTYVKPEVMEEMLPYFTEYFGNPSSIYTLARETKKAIDIGRDKVAKAINADSSEIFFTSGGSEADNWAIKGIASAYKKKGNHIITTVIEHHAVLHTCEYLAKNGFDITYLPVDEYGFINIKDLENAITDKTILVSVMFANNEIGTIEPIKEIGALCRSKKILFHTDAVQAVGHIPVDVKDMNIDLLSLAGHKFYGPKGIGALYIRKGIKIENLIHGGGQERNKRAGTENVASVVGIGKALELAVENMEENNKKLVILRDKLMNGLLKVPFTRLNGPIGEKRLPGNSNISFRFVEGESILLMLDAKGIAASSGSACTSGSLDPSHVLLAIGLIHEIAHGSLRLTLGDATTEEEVDYVLETVPKVIQRLRDMSPLYDDYLKKGEK</sequence>
<evidence type="ECO:0000256" key="2">
    <source>
        <dbReference type="ARBA" id="ARBA00022490"/>
    </source>
</evidence>
<dbReference type="GO" id="GO:0030170">
    <property type="term" value="F:pyridoxal phosphate binding"/>
    <property type="evidence" value="ECO:0007669"/>
    <property type="project" value="UniProtKB-UniRule"/>
</dbReference>
<protein>
    <recommendedName>
        <fullName evidence="9">Cysteine desulfurase IscS</fullName>
        <ecNumber evidence="9">2.8.1.7</ecNumber>
    </recommendedName>
</protein>
<dbReference type="NCBIfam" id="TIGR03402">
    <property type="entry name" value="FeS_nifS"/>
    <property type="match status" value="1"/>
</dbReference>
<keyword evidence="3 9" id="KW-0808">Transferase</keyword>
<dbReference type="InterPro" id="IPR010240">
    <property type="entry name" value="Cys_deSase_IscS"/>
</dbReference>
<dbReference type="InterPro" id="IPR020578">
    <property type="entry name" value="Aminotrans_V_PyrdxlP_BS"/>
</dbReference>
<dbReference type="GO" id="GO:0046872">
    <property type="term" value="F:metal ion binding"/>
    <property type="evidence" value="ECO:0007669"/>
    <property type="project" value="UniProtKB-KW"/>
</dbReference>
<dbReference type="EMBL" id="CP086239">
    <property type="protein sequence ID" value="WAG61703.1"/>
    <property type="molecule type" value="Genomic_DNA"/>
</dbReference>
<comment type="subcellular location">
    <subcellularLocation>
        <location evidence="9">Cytoplasm</location>
    </subcellularLocation>
</comment>
<feature type="domain" description="Aminotransferase class V" evidence="10">
    <location>
        <begin position="5"/>
        <end position="367"/>
    </location>
</feature>
<organism evidence="11 12">
    <name type="scientific">Clostridium estertheticum</name>
    <dbReference type="NCBI Taxonomy" id="238834"/>
    <lineage>
        <taxon>Bacteria</taxon>
        <taxon>Bacillati</taxon>
        <taxon>Bacillota</taxon>
        <taxon>Clostridia</taxon>
        <taxon>Eubacteriales</taxon>
        <taxon>Clostridiaceae</taxon>
        <taxon>Clostridium</taxon>
    </lineage>
</organism>
<evidence type="ECO:0000256" key="9">
    <source>
        <dbReference type="HAMAP-Rule" id="MF_00331"/>
    </source>
</evidence>
<dbReference type="NCBIfam" id="NF002806">
    <property type="entry name" value="PRK02948.1"/>
    <property type="match status" value="1"/>
</dbReference>
<evidence type="ECO:0000313" key="11">
    <source>
        <dbReference type="EMBL" id="WAG61703.1"/>
    </source>
</evidence>
<dbReference type="GO" id="GO:0031071">
    <property type="term" value="F:cysteine desulfurase activity"/>
    <property type="evidence" value="ECO:0007669"/>
    <property type="project" value="UniProtKB-UniRule"/>
</dbReference>
<keyword evidence="4 9" id="KW-0001">2Fe-2S</keyword>
<evidence type="ECO:0000256" key="1">
    <source>
        <dbReference type="ARBA" id="ARBA00001933"/>
    </source>
</evidence>
<name>A0AA47I7K3_9CLOT</name>
<dbReference type="GO" id="GO:0044571">
    <property type="term" value="P:[2Fe-2S] cluster assembly"/>
    <property type="evidence" value="ECO:0007669"/>
    <property type="project" value="UniProtKB-UniRule"/>
</dbReference>
<dbReference type="AlphaFoldDB" id="A0AA47I7K3"/>
<dbReference type="InterPro" id="IPR017772">
    <property type="entry name" value="Cys_deSase_NifS_bac/arc"/>
</dbReference>
<comment type="pathway">
    <text evidence="9">Cofactor biosynthesis; iron-sulfur cluster biosynthesis.</text>
</comment>
<keyword evidence="6 9" id="KW-0663">Pyridoxal phosphate</keyword>
<evidence type="ECO:0000256" key="8">
    <source>
        <dbReference type="ARBA" id="ARBA00023014"/>
    </source>
</evidence>
<dbReference type="RefSeq" id="WP_216121542.1">
    <property type="nucleotide sequence ID" value="NZ_CP086239.1"/>
</dbReference>
<accession>A0AA47I7K3</accession>
<feature type="binding site" evidence="9">
    <location>
        <position position="180"/>
    </location>
    <ligand>
        <name>pyridoxal 5'-phosphate</name>
        <dbReference type="ChEBI" id="CHEBI:597326"/>
    </ligand>
</feature>
<comment type="caution">
    <text evidence="9">Lacks conserved residue(s) required for the propagation of feature annotation.</text>
</comment>
<dbReference type="InterPro" id="IPR000192">
    <property type="entry name" value="Aminotrans_V_dom"/>
</dbReference>
<dbReference type="FunFam" id="3.40.640.10:FF:000003">
    <property type="entry name" value="Cysteine desulfurase IscS"/>
    <property type="match status" value="1"/>
</dbReference>
<comment type="function">
    <text evidence="9">Master enzyme that delivers sulfur to a number of partners involved in Fe-S cluster assembly, tRNA modification or cofactor biosynthesis. Catalyzes the removal of elemental sulfur atoms from cysteine to produce alanine. Functions as a sulfur delivery protein for Fe-S cluster synthesis onto IscU, an Fe-S scaffold assembly protein, as well as other S acceptor proteins.</text>
</comment>
<dbReference type="GO" id="GO:0006520">
    <property type="term" value="P:amino acid metabolic process"/>
    <property type="evidence" value="ECO:0007669"/>
    <property type="project" value="InterPro"/>
</dbReference>
<reference evidence="11" key="1">
    <citation type="submission" date="2021-11" db="EMBL/GenBank/DDBJ databases">
        <title>Clostridia strains as spoilage organisms.</title>
        <authorList>
            <person name="Wambui J."/>
            <person name="Stevens M.J.A."/>
            <person name="Stephan R."/>
        </authorList>
    </citation>
    <scope>NUCLEOTIDE SEQUENCE</scope>
    <source>
        <strain evidence="11">CF009</strain>
    </source>
</reference>
<evidence type="ECO:0000256" key="6">
    <source>
        <dbReference type="ARBA" id="ARBA00022898"/>
    </source>
</evidence>
<evidence type="ECO:0000313" key="12">
    <source>
        <dbReference type="Proteomes" id="UP001164733"/>
    </source>
</evidence>
<dbReference type="PANTHER" id="PTHR11601">
    <property type="entry name" value="CYSTEINE DESULFURYLASE FAMILY MEMBER"/>
    <property type="match status" value="1"/>
</dbReference>
<evidence type="ECO:0000256" key="7">
    <source>
        <dbReference type="ARBA" id="ARBA00023004"/>
    </source>
</evidence>
<dbReference type="InterPro" id="IPR016454">
    <property type="entry name" value="Cysteine_dSase"/>
</dbReference>
<dbReference type="GO" id="GO:0051537">
    <property type="term" value="F:2 iron, 2 sulfur cluster binding"/>
    <property type="evidence" value="ECO:0007669"/>
    <property type="project" value="UniProtKB-UniRule"/>
</dbReference>
<dbReference type="Pfam" id="PF00266">
    <property type="entry name" value="Aminotran_5"/>
    <property type="match status" value="1"/>
</dbReference>
<dbReference type="EC" id="2.8.1.7" evidence="9"/>
<dbReference type="PIRSF" id="PIRSF005572">
    <property type="entry name" value="NifS"/>
    <property type="match status" value="1"/>
</dbReference>
<dbReference type="PROSITE" id="PS00595">
    <property type="entry name" value="AA_TRANSFER_CLASS_5"/>
    <property type="match status" value="1"/>
</dbReference>
<comment type="catalytic activity">
    <reaction evidence="9">
        <text>(sulfur carrier)-H + L-cysteine = (sulfur carrier)-SH + L-alanine</text>
        <dbReference type="Rhea" id="RHEA:43892"/>
        <dbReference type="Rhea" id="RHEA-COMP:14737"/>
        <dbReference type="Rhea" id="RHEA-COMP:14739"/>
        <dbReference type="ChEBI" id="CHEBI:29917"/>
        <dbReference type="ChEBI" id="CHEBI:35235"/>
        <dbReference type="ChEBI" id="CHEBI:57972"/>
        <dbReference type="ChEBI" id="CHEBI:64428"/>
        <dbReference type="EC" id="2.8.1.7"/>
    </reaction>
</comment>
<feature type="binding site" evidence="9">
    <location>
        <position position="238"/>
    </location>
    <ligand>
        <name>pyridoxal 5'-phosphate</name>
        <dbReference type="ChEBI" id="CHEBI:597326"/>
    </ligand>
</feature>
<evidence type="ECO:0000256" key="5">
    <source>
        <dbReference type="ARBA" id="ARBA00022723"/>
    </source>
</evidence>